<dbReference type="Gene3D" id="3.10.100.10">
    <property type="entry name" value="Mannose-Binding Protein A, subunit A"/>
    <property type="match status" value="1"/>
</dbReference>
<feature type="signal peptide" evidence="1">
    <location>
        <begin position="1"/>
        <end position="16"/>
    </location>
</feature>
<evidence type="ECO:0000256" key="1">
    <source>
        <dbReference type="SAM" id="SignalP"/>
    </source>
</evidence>
<dbReference type="EMBL" id="OU892284">
    <property type="protein sequence ID" value="CAG9772221.1"/>
    <property type="molecule type" value="Genomic_DNA"/>
</dbReference>
<sequence>MLYILMFLIPFVVISANMFPSGYNLVNHTICITKITDLTLEDERLLLSNLKCPPRTYFIGKQRVSWFEAYVLCLQYGMELASVESVEEEMTIEELLKLEADGSKLIF</sequence>
<dbReference type="InterPro" id="IPR016187">
    <property type="entry name" value="CTDL_fold"/>
</dbReference>
<keyword evidence="4" id="KW-1185">Reference proteome</keyword>
<organism evidence="3 4">
    <name type="scientific">Ceutorhynchus assimilis</name>
    <name type="common">cabbage seed weevil</name>
    <dbReference type="NCBI Taxonomy" id="467358"/>
    <lineage>
        <taxon>Eukaryota</taxon>
        <taxon>Metazoa</taxon>
        <taxon>Ecdysozoa</taxon>
        <taxon>Arthropoda</taxon>
        <taxon>Hexapoda</taxon>
        <taxon>Insecta</taxon>
        <taxon>Pterygota</taxon>
        <taxon>Neoptera</taxon>
        <taxon>Endopterygota</taxon>
        <taxon>Coleoptera</taxon>
        <taxon>Polyphaga</taxon>
        <taxon>Cucujiformia</taxon>
        <taxon>Curculionidae</taxon>
        <taxon>Ceutorhynchinae</taxon>
        <taxon>Ceutorhynchus</taxon>
    </lineage>
</organism>
<keyword evidence="1" id="KW-0732">Signal</keyword>
<name>A0A9N9QRL3_9CUCU</name>
<gene>
    <name evidence="2" type="ORF">CEUTPL_LOCUS12556</name>
    <name evidence="3" type="ORF">CEUTPL_LOCUS12640</name>
</gene>
<reference evidence="3" key="1">
    <citation type="submission" date="2022-01" db="EMBL/GenBank/DDBJ databases">
        <authorList>
            <person name="King R."/>
        </authorList>
    </citation>
    <scope>NUCLEOTIDE SEQUENCE</scope>
</reference>
<protein>
    <recommendedName>
        <fullName evidence="5">C-type lectin domain-containing protein</fullName>
    </recommendedName>
</protein>
<dbReference type="EMBL" id="OU892284">
    <property type="protein sequence ID" value="CAG9772134.1"/>
    <property type="molecule type" value="Genomic_DNA"/>
</dbReference>
<accession>A0A9N9QRL3</accession>
<evidence type="ECO:0000313" key="4">
    <source>
        <dbReference type="Proteomes" id="UP001152799"/>
    </source>
</evidence>
<dbReference type="SUPFAM" id="SSF56436">
    <property type="entry name" value="C-type lectin-like"/>
    <property type="match status" value="1"/>
</dbReference>
<evidence type="ECO:0000313" key="3">
    <source>
        <dbReference type="EMBL" id="CAG9772221.1"/>
    </source>
</evidence>
<dbReference type="CDD" id="cd00037">
    <property type="entry name" value="CLECT"/>
    <property type="match status" value="1"/>
</dbReference>
<dbReference type="InterPro" id="IPR016186">
    <property type="entry name" value="C-type_lectin-like/link_sf"/>
</dbReference>
<evidence type="ECO:0008006" key="5">
    <source>
        <dbReference type="Google" id="ProtNLM"/>
    </source>
</evidence>
<proteinExistence type="predicted"/>
<feature type="chain" id="PRO_5040652763" description="C-type lectin domain-containing protein" evidence="1">
    <location>
        <begin position="17"/>
        <end position="107"/>
    </location>
</feature>
<dbReference type="Proteomes" id="UP001152799">
    <property type="component" value="Chromosome 8"/>
</dbReference>
<dbReference type="AlphaFoldDB" id="A0A9N9QRL3"/>
<evidence type="ECO:0000313" key="2">
    <source>
        <dbReference type="EMBL" id="CAG9772134.1"/>
    </source>
</evidence>